<organism evidence="8 9">
    <name type="scientific">Batrachochytrium salamandrivorans</name>
    <dbReference type="NCBI Taxonomy" id="1357716"/>
    <lineage>
        <taxon>Eukaryota</taxon>
        <taxon>Fungi</taxon>
        <taxon>Fungi incertae sedis</taxon>
        <taxon>Chytridiomycota</taxon>
        <taxon>Chytridiomycota incertae sedis</taxon>
        <taxon>Chytridiomycetes</taxon>
        <taxon>Rhizophydiales</taxon>
        <taxon>Rhizophydiales incertae sedis</taxon>
        <taxon>Batrachochytrium</taxon>
    </lineage>
</organism>
<feature type="transmembrane region" description="Helical" evidence="5">
    <location>
        <begin position="32"/>
        <end position="52"/>
    </location>
</feature>
<dbReference type="PANTHER" id="PTHR12701:SF20">
    <property type="entry name" value="ENDOPLASMIC RETICULUM TRANSMEMBRANE PROTEIN"/>
    <property type="match status" value="1"/>
</dbReference>
<comment type="function">
    <text evidence="5">May play a role in anterograde transport of membrane proteins from the endoplasmic reticulum to the Golgi.</text>
</comment>
<name>A0ABQ8F3J5_9FUNG</name>
<evidence type="ECO:0000313" key="9">
    <source>
        <dbReference type="Proteomes" id="UP001648503"/>
    </source>
</evidence>
<evidence type="ECO:0000259" key="7">
    <source>
        <dbReference type="Pfam" id="PF05529"/>
    </source>
</evidence>
<keyword evidence="2 5" id="KW-0812">Transmembrane</keyword>
<keyword evidence="5" id="KW-0813">Transport</keyword>
<feature type="transmembrane region" description="Helical" evidence="5">
    <location>
        <begin position="131"/>
        <end position="152"/>
    </location>
</feature>
<keyword evidence="5" id="KW-0931">ER-Golgi transport</keyword>
<keyword evidence="6" id="KW-0175">Coiled coil</keyword>
<dbReference type="InterPro" id="IPR040463">
    <property type="entry name" value="BAP29/BAP31_N"/>
</dbReference>
<dbReference type="InterPro" id="IPR008417">
    <property type="entry name" value="BAP29/BAP31"/>
</dbReference>
<comment type="subcellular location">
    <subcellularLocation>
        <location evidence="5">Endoplasmic reticulum membrane</location>
        <topology evidence="5">Multi-pass membrane protein</topology>
    </subcellularLocation>
    <subcellularLocation>
        <location evidence="1">Membrane</location>
        <topology evidence="1">Multi-pass membrane protein</topology>
    </subcellularLocation>
</comment>
<keyword evidence="5" id="KW-0653">Protein transport</keyword>
<sequence>MCSRDHRYTTLFTGVYPDPCKVSLNLHTIMSLHYQLVFFMLAYEMALFLLLLAPLPVTWRRGMLKWISKSSFVTKVSYAMRIMFLFVVILFVDSLNNIMTTHFTDEHGHAHADVHAESMVRAKLFYAQRNLYLTGSVVFLSLVLNRFFGMVFELMKNEEKSEVLKLQAAKTSKEYLKLLDGDSEKEQEIERLKGMVEDAEKKLKDLDVIKKQASQTADEYMRLTDCYAELERKFENKSEFKKTK</sequence>
<dbReference type="Proteomes" id="UP001648503">
    <property type="component" value="Unassembled WGS sequence"/>
</dbReference>
<evidence type="ECO:0000256" key="3">
    <source>
        <dbReference type="ARBA" id="ARBA00022989"/>
    </source>
</evidence>
<reference evidence="8 9" key="1">
    <citation type="submission" date="2021-02" db="EMBL/GenBank/DDBJ databases">
        <title>Variation within the Batrachochytrium salamandrivorans European outbreak.</title>
        <authorList>
            <person name="Kelly M."/>
            <person name="Pasmans F."/>
            <person name="Shea T.P."/>
            <person name="Munoz J.F."/>
            <person name="Carranza S."/>
            <person name="Cuomo C.A."/>
            <person name="Martel A."/>
        </authorList>
    </citation>
    <scope>NUCLEOTIDE SEQUENCE [LARGE SCALE GENOMIC DNA]</scope>
    <source>
        <strain evidence="8 9">AMFP18/2</strain>
    </source>
</reference>
<dbReference type="Pfam" id="PF05529">
    <property type="entry name" value="Bap31"/>
    <property type="match status" value="1"/>
</dbReference>
<keyword evidence="4 5" id="KW-0472">Membrane</keyword>
<evidence type="ECO:0000256" key="2">
    <source>
        <dbReference type="ARBA" id="ARBA00022692"/>
    </source>
</evidence>
<keyword evidence="3 5" id="KW-1133">Transmembrane helix</keyword>
<dbReference type="EMBL" id="JAFCIX010000438">
    <property type="protein sequence ID" value="KAH6589927.1"/>
    <property type="molecule type" value="Genomic_DNA"/>
</dbReference>
<evidence type="ECO:0000256" key="6">
    <source>
        <dbReference type="SAM" id="Coils"/>
    </source>
</evidence>
<evidence type="ECO:0000256" key="5">
    <source>
        <dbReference type="RuleBase" id="RU367026"/>
    </source>
</evidence>
<evidence type="ECO:0000313" key="8">
    <source>
        <dbReference type="EMBL" id="KAH6589927.1"/>
    </source>
</evidence>
<evidence type="ECO:0000256" key="1">
    <source>
        <dbReference type="ARBA" id="ARBA00004141"/>
    </source>
</evidence>
<proteinExistence type="inferred from homology"/>
<accession>A0ABQ8F3J5</accession>
<comment type="caution">
    <text evidence="8">The sequence shown here is derived from an EMBL/GenBank/DDBJ whole genome shotgun (WGS) entry which is preliminary data.</text>
</comment>
<protein>
    <recommendedName>
        <fullName evidence="5">Endoplasmic reticulum transmembrane protein</fullName>
    </recommendedName>
</protein>
<dbReference type="PANTHER" id="PTHR12701">
    <property type="entry name" value="BCR-ASSOCIATED PROTEIN, BAP"/>
    <property type="match status" value="1"/>
</dbReference>
<keyword evidence="9" id="KW-1185">Reference proteome</keyword>
<feature type="transmembrane region" description="Helical" evidence="5">
    <location>
        <begin position="72"/>
        <end position="92"/>
    </location>
</feature>
<feature type="domain" description="BAP29/BAP31 transmembrane" evidence="7">
    <location>
        <begin position="30"/>
        <end position="162"/>
    </location>
</feature>
<feature type="coiled-coil region" evidence="6">
    <location>
        <begin position="182"/>
        <end position="216"/>
    </location>
</feature>
<evidence type="ECO:0000256" key="4">
    <source>
        <dbReference type="ARBA" id="ARBA00023136"/>
    </source>
</evidence>
<keyword evidence="5" id="KW-0256">Endoplasmic reticulum</keyword>
<comment type="similarity">
    <text evidence="5">Belongs to the BCAP29/BCAP31 family.</text>
</comment>
<gene>
    <name evidence="8" type="ORF">BASA50_009630</name>
</gene>